<organism evidence="3 4">
    <name type="scientific">Fusarium proliferatum (strain ET1)</name>
    <name type="common">Orchid endophyte fungus</name>
    <dbReference type="NCBI Taxonomy" id="1227346"/>
    <lineage>
        <taxon>Eukaryota</taxon>
        <taxon>Fungi</taxon>
        <taxon>Dikarya</taxon>
        <taxon>Ascomycota</taxon>
        <taxon>Pezizomycotina</taxon>
        <taxon>Sordariomycetes</taxon>
        <taxon>Hypocreomycetidae</taxon>
        <taxon>Hypocreales</taxon>
        <taxon>Nectriaceae</taxon>
        <taxon>Fusarium</taxon>
        <taxon>Fusarium fujikuroi species complex</taxon>
    </lineage>
</organism>
<name>A0A1L7VE32_FUSPR</name>
<reference evidence="4" key="1">
    <citation type="journal article" date="2016" name="Genome Biol. Evol.">
        <title>Comparative 'omics' of the Fusarium fujikuroi species complex highlights differences in genetic potential and metabolite synthesis.</title>
        <authorList>
            <person name="Niehaus E.-M."/>
            <person name="Muensterkoetter M."/>
            <person name="Proctor R.H."/>
            <person name="Brown D.W."/>
            <person name="Sharon A."/>
            <person name="Idan Y."/>
            <person name="Oren-Young L."/>
            <person name="Sieber C.M."/>
            <person name="Novak O."/>
            <person name="Pencik A."/>
            <person name="Tarkowska D."/>
            <person name="Hromadova K."/>
            <person name="Freeman S."/>
            <person name="Maymon M."/>
            <person name="Elazar M."/>
            <person name="Youssef S.A."/>
            <person name="El-Shabrawy E.S.M."/>
            <person name="Shalaby A.B.A."/>
            <person name="Houterman P."/>
            <person name="Brock N.L."/>
            <person name="Burkhardt I."/>
            <person name="Tsavkelova E.A."/>
            <person name="Dickschat J.S."/>
            <person name="Galuszka P."/>
            <person name="Gueldener U."/>
            <person name="Tudzynski B."/>
        </authorList>
    </citation>
    <scope>NUCLEOTIDE SEQUENCE [LARGE SCALE GENOMIC DNA]</scope>
    <source>
        <strain evidence="4">ET1</strain>
    </source>
</reference>
<dbReference type="AlphaFoldDB" id="A0A1L7VE32"/>
<feature type="signal peptide" evidence="2">
    <location>
        <begin position="1"/>
        <end position="22"/>
    </location>
</feature>
<evidence type="ECO:0000256" key="1">
    <source>
        <dbReference type="SAM" id="MobiDB-lite"/>
    </source>
</evidence>
<evidence type="ECO:0000256" key="2">
    <source>
        <dbReference type="SAM" id="SignalP"/>
    </source>
</evidence>
<dbReference type="GeneID" id="42051094"/>
<protein>
    <submittedName>
        <fullName evidence="3">Uncharacterized protein</fullName>
    </submittedName>
</protein>
<keyword evidence="2" id="KW-0732">Signal</keyword>
<keyword evidence="4" id="KW-1185">Reference proteome</keyword>
<evidence type="ECO:0000313" key="4">
    <source>
        <dbReference type="Proteomes" id="UP000183971"/>
    </source>
</evidence>
<feature type="chain" id="PRO_5012747161" evidence="2">
    <location>
        <begin position="23"/>
        <end position="120"/>
    </location>
</feature>
<accession>A0A1L7VE32</accession>
<dbReference type="RefSeq" id="XP_031079187.1">
    <property type="nucleotide sequence ID" value="XM_031228896.1"/>
</dbReference>
<sequence length="120" mass="12823">MASDASWGIMMIWSFIVNLTSENSYAPGYSHAPADLSSFFTCKPSCGLSLHSAPFPRLSRDAQILKPQTRQVTPDGGVGSGRMISGLDPQIQDQSRSHQEEALAVNGKILGGSATTKAKR</sequence>
<comment type="caution">
    <text evidence="3">The sequence shown here is derived from an EMBL/GenBank/DDBJ whole genome shotgun (WGS) entry which is preliminary data.</text>
</comment>
<dbReference type="Proteomes" id="UP000183971">
    <property type="component" value="Unassembled WGS sequence"/>
</dbReference>
<proteinExistence type="predicted"/>
<gene>
    <name evidence="3" type="ORF">FPRO_06215</name>
</gene>
<dbReference type="EMBL" id="FJOF01000003">
    <property type="protein sequence ID" value="CZR38594.1"/>
    <property type="molecule type" value="Genomic_DNA"/>
</dbReference>
<evidence type="ECO:0000313" key="3">
    <source>
        <dbReference type="EMBL" id="CZR38594.1"/>
    </source>
</evidence>
<feature type="region of interest" description="Disordered" evidence="1">
    <location>
        <begin position="69"/>
        <end position="98"/>
    </location>
</feature>
<dbReference type="VEuPathDB" id="FungiDB:FPRO_06215"/>